<dbReference type="PROSITE" id="PS50850">
    <property type="entry name" value="MFS"/>
    <property type="match status" value="1"/>
</dbReference>
<feature type="transmembrane region" description="Helical" evidence="6">
    <location>
        <begin position="440"/>
        <end position="459"/>
    </location>
</feature>
<feature type="domain" description="Major facilitator superfamily (MFS) profile" evidence="7">
    <location>
        <begin position="40"/>
        <end position="528"/>
    </location>
</feature>
<feature type="transmembrane region" description="Helical" evidence="6">
    <location>
        <begin position="301"/>
        <end position="326"/>
    </location>
</feature>
<keyword evidence="5 6" id="KW-0472">Membrane</keyword>
<dbReference type="Pfam" id="PF07690">
    <property type="entry name" value="MFS_1"/>
    <property type="match status" value="1"/>
</dbReference>
<feature type="transmembrane region" description="Helical" evidence="6">
    <location>
        <begin position="163"/>
        <end position="181"/>
    </location>
</feature>
<dbReference type="Gene3D" id="1.20.1720.10">
    <property type="entry name" value="Multidrug resistance protein D"/>
    <property type="match status" value="1"/>
</dbReference>
<evidence type="ECO:0000256" key="1">
    <source>
        <dbReference type="ARBA" id="ARBA00004127"/>
    </source>
</evidence>
<keyword evidence="4 6" id="KW-1133">Transmembrane helix</keyword>
<gene>
    <name evidence="8" type="ORF">DM01DRAFT_1407341</name>
</gene>
<dbReference type="PANTHER" id="PTHR23501:SF191">
    <property type="entry name" value="VACUOLAR BASIC AMINO ACID TRANSPORTER 4"/>
    <property type="match status" value="1"/>
</dbReference>
<dbReference type="Proteomes" id="UP000242146">
    <property type="component" value="Unassembled WGS sequence"/>
</dbReference>
<evidence type="ECO:0000256" key="3">
    <source>
        <dbReference type="ARBA" id="ARBA00022692"/>
    </source>
</evidence>
<proteinExistence type="predicted"/>
<dbReference type="CDD" id="cd17502">
    <property type="entry name" value="MFS_Azr1_MDR_like"/>
    <property type="match status" value="1"/>
</dbReference>
<keyword evidence="2" id="KW-0813">Transport</keyword>
<dbReference type="SUPFAM" id="SSF103473">
    <property type="entry name" value="MFS general substrate transporter"/>
    <property type="match status" value="1"/>
</dbReference>
<evidence type="ECO:0000313" key="9">
    <source>
        <dbReference type="Proteomes" id="UP000242146"/>
    </source>
</evidence>
<feature type="transmembrane region" description="Helical" evidence="6">
    <location>
        <begin position="193"/>
        <end position="214"/>
    </location>
</feature>
<dbReference type="EMBL" id="MCGT01000013">
    <property type="protein sequence ID" value="ORX54498.1"/>
    <property type="molecule type" value="Genomic_DNA"/>
</dbReference>
<evidence type="ECO:0000256" key="6">
    <source>
        <dbReference type="SAM" id="Phobius"/>
    </source>
</evidence>
<evidence type="ECO:0000256" key="5">
    <source>
        <dbReference type="ARBA" id="ARBA00023136"/>
    </source>
</evidence>
<feature type="transmembrane region" description="Helical" evidence="6">
    <location>
        <begin position="267"/>
        <end position="289"/>
    </location>
</feature>
<feature type="transmembrane region" description="Helical" evidence="6">
    <location>
        <begin position="37"/>
        <end position="63"/>
    </location>
</feature>
<feature type="transmembrane region" description="Helical" evidence="6">
    <location>
        <begin position="506"/>
        <end position="524"/>
    </location>
</feature>
<keyword evidence="9" id="KW-1185">Reference proteome</keyword>
<dbReference type="InterPro" id="IPR011701">
    <property type="entry name" value="MFS"/>
</dbReference>
<feature type="transmembrane region" description="Helical" evidence="6">
    <location>
        <begin position="372"/>
        <end position="392"/>
    </location>
</feature>
<evidence type="ECO:0000259" key="7">
    <source>
        <dbReference type="PROSITE" id="PS50850"/>
    </source>
</evidence>
<dbReference type="OrthoDB" id="10021397at2759"/>
<dbReference type="AlphaFoldDB" id="A0A1X2GJL0"/>
<dbReference type="InterPro" id="IPR036259">
    <property type="entry name" value="MFS_trans_sf"/>
</dbReference>
<name>A0A1X2GJL0_9FUNG</name>
<feature type="transmembrane region" description="Helical" evidence="6">
    <location>
        <begin position="104"/>
        <end position="124"/>
    </location>
</feature>
<reference evidence="8 9" key="1">
    <citation type="submission" date="2016-07" db="EMBL/GenBank/DDBJ databases">
        <title>Pervasive Adenine N6-methylation of Active Genes in Fungi.</title>
        <authorList>
            <consortium name="DOE Joint Genome Institute"/>
            <person name="Mondo S.J."/>
            <person name="Dannebaum R.O."/>
            <person name="Kuo R.C."/>
            <person name="Labutti K."/>
            <person name="Haridas S."/>
            <person name="Kuo A."/>
            <person name="Salamov A."/>
            <person name="Ahrendt S.R."/>
            <person name="Lipzen A."/>
            <person name="Sullivan W."/>
            <person name="Andreopoulos W.B."/>
            <person name="Clum A."/>
            <person name="Lindquist E."/>
            <person name="Daum C."/>
            <person name="Ramamoorthy G.K."/>
            <person name="Gryganskyi A."/>
            <person name="Culley D."/>
            <person name="Magnuson J.K."/>
            <person name="James T.Y."/>
            <person name="O'Malley M.A."/>
            <person name="Stajich J.E."/>
            <person name="Spatafora J.W."/>
            <person name="Visel A."/>
            <person name="Grigoriev I.V."/>
        </authorList>
    </citation>
    <scope>NUCLEOTIDE SEQUENCE [LARGE SCALE GENOMIC DNA]</scope>
    <source>
        <strain evidence="8 9">NRRL 3301</strain>
    </source>
</reference>
<comment type="caution">
    <text evidence="8">The sequence shown here is derived from an EMBL/GenBank/DDBJ whole genome shotgun (WGS) entry which is preliminary data.</text>
</comment>
<evidence type="ECO:0000256" key="4">
    <source>
        <dbReference type="ARBA" id="ARBA00022989"/>
    </source>
</evidence>
<evidence type="ECO:0000313" key="8">
    <source>
        <dbReference type="EMBL" id="ORX54498.1"/>
    </source>
</evidence>
<organism evidence="8 9">
    <name type="scientific">Hesseltinella vesiculosa</name>
    <dbReference type="NCBI Taxonomy" id="101127"/>
    <lineage>
        <taxon>Eukaryota</taxon>
        <taxon>Fungi</taxon>
        <taxon>Fungi incertae sedis</taxon>
        <taxon>Mucoromycota</taxon>
        <taxon>Mucoromycotina</taxon>
        <taxon>Mucoromycetes</taxon>
        <taxon>Mucorales</taxon>
        <taxon>Cunninghamellaceae</taxon>
        <taxon>Hesseltinella</taxon>
    </lineage>
</organism>
<feature type="transmembrane region" description="Helical" evidence="6">
    <location>
        <begin position="346"/>
        <end position="365"/>
    </location>
</feature>
<feature type="transmembrane region" description="Helical" evidence="6">
    <location>
        <begin position="235"/>
        <end position="255"/>
    </location>
</feature>
<comment type="subcellular location">
    <subcellularLocation>
        <location evidence="1">Endomembrane system</location>
        <topology evidence="1">Multi-pass membrane protein</topology>
    </subcellularLocation>
</comment>
<feature type="transmembrane region" description="Helical" evidence="6">
    <location>
        <begin position="130"/>
        <end position="151"/>
    </location>
</feature>
<sequence>MLDLEMKKPQFDSDKSSDEFDSQADIYHEPKATGFRFVLVFIGLILGFFMAALDQTIVITALGHISSEFQATNDIGWVGSSYLLTMSGFQPMYGIFADIIGHKFIYLVSIVIFLIGSVLCGMSKSMFMLIMSRAVQGIGGAGLITIVLIIVTDVVSPRDRAKYQGLLGVALGTATVAGPLIGGMFADANLWRWSFYMNLFIGAVAIVIIVFFFRQDMYVAHRESNLPLWTQLRQVDYASLVFLMPGAICLLVALQTGGEQLTWNTPVILALFGVGAAAMIMFVVSEVWIVKNNPVMPRRMVLQRSSMAIFVAQFAGGATDYAMMYFVPLQFQIVRGDTAVQSALELLSLFGPAVIAGLISGILISMTGHYRIFLWTGCALTVVGPSLMAISTIDTSPILQYVYLAILGLGIGLCKQSFVVAGQACVEDKDLSLATSHGQFFRIFGGAVGISASATLFRFNMATGVRAIMEKYHLKVTVHSIDMIHMLPNTIRTQVQLTAVQSLDKIYLFAAISSGIAFIAVLFVKHTDLWKPEDEHRHRPALAH</sequence>
<dbReference type="PANTHER" id="PTHR23501">
    <property type="entry name" value="MAJOR FACILITATOR SUPERFAMILY"/>
    <property type="match status" value="1"/>
</dbReference>
<dbReference type="InterPro" id="IPR020846">
    <property type="entry name" value="MFS_dom"/>
</dbReference>
<feature type="transmembrane region" description="Helical" evidence="6">
    <location>
        <begin position="398"/>
        <end position="419"/>
    </location>
</feature>
<accession>A0A1X2GJL0</accession>
<evidence type="ECO:0000256" key="2">
    <source>
        <dbReference type="ARBA" id="ARBA00022448"/>
    </source>
</evidence>
<protein>
    <submittedName>
        <fullName evidence="8">MFS general substrate transporter</fullName>
    </submittedName>
</protein>
<dbReference type="Gene3D" id="1.20.1250.20">
    <property type="entry name" value="MFS general substrate transporter like domains"/>
    <property type="match status" value="1"/>
</dbReference>
<feature type="transmembrane region" description="Helical" evidence="6">
    <location>
        <begin position="75"/>
        <end position="97"/>
    </location>
</feature>
<dbReference type="GO" id="GO:0022857">
    <property type="term" value="F:transmembrane transporter activity"/>
    <property type="evidence" value="ECO:0007669"/>
    <property type="project" value="InterPro"/>
</dbReference>
<dbReference type="GO" id="GO:0005886">
    <property type="term" value="C:plasma membrane"/>
    <property type="evidence" value="ECO:0007669"/>
    <property type="project" value="TreeGrafter"/>
</dbReference>
<dbReference type="GO" id="GO:0012505">
    <property type="term" value="C:endomembrane system"/>
    <property type="evidence" value="ECO:0007669"/>
    <property type="project" value="UniProtKB-SubCell"/>
</dbReference>
<dbReference type="STRING" id="101127.A0A1X2GJL0"/>
<keyword evidence="3 6" id="KW-0812">Transmembrane</keyword>